<evidence type="ECO:0000313" key="3">
    <source>
        <dbReference type="EMBL" id="MBA8931309.1"/>
    </source>
</evidence>
<sequence>MRLPGAWRHRDVSANGIRLHLAESGTGPLVLLLHGFPEFWWTWRRQLTALAESGYRAVAVDLRGCGDSDKPPRGYDGWTLAGDVAGLVKALGARRAHLVGHGWGGLVAWTAAALHPRLVASVSTLAAPHPLELRRRPPAPRHLLAAQLPIWPERWLTADGAAAVQRLLLAWSAVPPEAEVLARTRQAMSVPGVAHCSLEYLRWAFRSRLRGDGRQFAQAMRRRLTVPVLTVAGRLDPCVRVAAVQGSARWVDGPFTHHCLDGVGHFPHREAPEQVTELLLAQLLRAGPG</sequence>
<dbReference type="RefSeq" id="WP_318296929.1">
    <property type="nucleotide sequence ID" value="NZ_BAAABQ010000015.1"/>
</dbReference>
<dbReference type="InterPro" id="IPR000073">
    <property type="entry name" value="AB_hydrolase_1"/>
</dbReference>
<dbReference type="PRINTS" id="PR00111">
    <property type="entry name" value="ABHYDROLASE"/>
</dbReference>
<dbReference type="EMBL" id="JACJID010000008">
    <property type="protein sequence ID" value="MBA8931309.1"/>
    <property type="molecule type" value="Genomic_DNA"/>
</dbReference>
<dbReference type="InterPro" id="IPR029058">
    <property type="entry name" value="AB_hydrolase_fold"/>
</dbReference>
<keyword evidence="4" id="KW-1185">Reference proteome</keyword>
<dbReference type="SUPFAM" id="SSF53474">
    <property type="entry name" value="alpha/beta-Hydrolases"/>
    <property type="match status" value="1"/>
</dbReference>
<feature type="domain" description="AB hydrolase-1" evidence="2">
    <location>
        <begin position="28"/>
        <end position="268"/>
    </location>
</feature>
<protein>
    <submittedName>
        <fullName evidence="3">Pimeloyl-ACP methyl ester carboxylesterase</fullName>
    </submittedName>
</protein>
<accession>A0ABR6BWL9</accession>
<dbReference type="Pfam" id="PF00561">
    <property type="entry name" value="Abhydrolase_1"/>
    <property type="match status" value="1"/>
</dbReference>
<evidence type="ECO:0000313" key="4">
    <source>
        <dbReference type="Proteomes" id="UP000517916"/>
    </source>
</evidence>
<dbReference type="InterPro" id="IPR000639">
    <property type="entry name" value="Epox_hydrolase-like"/>
</dbReference>
<proteinExistence type="predicted"/>
<dbReference type="PRINTS" id="PR00412">
    <property type="entry name" value="EPOXHYDRLASE"/>
</dbReference>
<dbReference type="Gene3D" id="3.40.50.1820">
    <property type="entry name" value="alpha/beta hydrolase"/>
    <property type="match status" value="1"/>
</dbReference>
<evidence type="ECO:0000256" key="1">
    <source>
        <dbReference type="ARBA" id="ARBA00022801"/>
    </source>
</evidence>
<name>A0ABR6BWL9_9PSEU</name>
<dbReference type="PANTHER" id="PTHR43329">
    <property type="entry name" value="EPOXIDE HYDROLASE"/>
    <property type="match status" value="1"/>
</dbReference>
<dbReference type="Proteomes" id="UP000517916">
    <property type="component" value="Unassembled WGS sequence"/>
</dbReference>
<organism evidence="3 4">
    <name type="scientific">Kutzneria viridogrisea</name>
    <dbReference type="NCBI Taxonomy" id="47990"/>
    <lineage>
        <taxon>Bacteria</taxon>
        <taxon>Bacillati</taxon>
        <taxon>Actinomycetota</taxon>
        <taxon>Actinomycetes</taxon>
        <taxon>Pseudonocardiales</taxon>
        <taxon>Pseudonocardiaceae</taxon>
        <taxon>Kutzneria</taxon>
    </lineage>
</organism>
<gene>
    <name evidence="3" type="ORF">BC739_008556</name>
</gene>
<reference evidence="3 4" key="1">
    <citation type="submission" date="2020-08" db="EMBL/GenBank/DDBJ databases">
        <title>Genomic Encyclopedia of Archaeal and Bacterial Type Strains, Phase II (KMG-II): from individual species to whole genera.</title>
        <authorList>
            <person name="Goeker M."/>
        </authorList>
    </citation>
    <scope>NUCLEOTIDE SEQUENCE [LARGE SCALE GENOMIC DNA]</scope>
    <source>
        <strain evidence="3 4">DSM 43850</strain>
    </source>
</reference>
<comment type="caution">
    <text evidence="3">The sequence shown here is derived from an EMBL/GenBank/DDBJ whole genome shotgun (WGS) entry which is preliminary data.</text>
</comment>
<evidence type="ECO:0000259" key="2">
    <source>
        <dbReference type="Pfam" id="PF00561"/>
    </source>
</evidence>
<keyword evidence="1" id="KW-0378">Hydrolase</keyword>